<sequence length="229" mass="24499">MPCCDGAIAPEGRTRPRHSGVLMTGGLLAAAFGGGPVAEAFDRSGERRWHATGYVSRWVNTDLLDVPSRAITGNLSFSDTNFAGVGLSRVIVPSFSTPLPFTDFAFRGNRIELEGQVLKHFGGQSHWEGTLALMFRTGQIPLGGGLEANLAVGEGLSVASERPRFEGAIDVRPSRTLNYLAFEAEFSHASAPGVSFVTRLHHRSGVFGLIAPKKSGSNFIGVGIRFDLR</sequence>
<name>A0ABU3SAJ4_9HYPH</name>
<keyword evidence="2" id="KW-1185">Reference proteome</keyword>
<protein>
    <recommendedName>
        <fullName evidence="3">Acyloxyacyl hydrolase</fullName>
    </recommendedName>
</protein>
<comment type="caution">
    <text evidence="1">The sequence shown here is derived from an EMBL/GenBank/DDBJ whole genome shotgun (WGS) entry which is preliminary data.</text>
</comment>
<evidence type="ECO:0000313" key="1">
    <source>
        <dbReference type="EMBL" id="MDU0341427.1"/>
    </source>
</evidence>
<dbReference type="Proteomes" id="UP001254257">
    <property type="component" value="Unassembled WGS sequence"/>
</dbReference>
<evidence type="ECO:0000313" key="2">
    <source>
        <dbReference type="Proteomes" id="UP001254257"/>
    </source>
</evidence>
<dbReference type="RefSeq" id="WP_316019251.1">
    <property type="nucleotide sequence ID" value="NZ_JAWDID010000024.1"/>
</dbReference>
<organism evidence="1 2">
    <name type="scientific">Bosea rubneri</name>
    <dbReference type="NCBI Taxonomy" id="3075434"/>
    <lineage>
        <taxon>Bacteria</taxon>
        <taxon>Pseudomonadati</taxon>
        <taxon>Pseudomonadota</taxon>
        <taxon>Alphaproteobacteria</taxon>
        <taxon>Hyphomicrobiales</taxon>
        <taxon>Boseaceae</taxon>
        <taxon>Bosea</taxon>
    </lineage>
</organism>
<gene>
    <name evidence="1" type="ORF">RKE40_16130</name>
</gene>
<reference evidence="1 2" key="1">
    <citation type="submission" date="2023-09" db="EMBL/GenBank/DDBJ databases">
        <title>Whole genome shotgun sequencing (WGS) of Bosea sp. ZW T0_25, isolated from stored onions (Allium cepa).</title>
        <authorList>
            <person name="Stoll D.A."/>
            <person name="Huch M."/>
        </authorList>
    </citation>
    <scope>NUCLEOTIDE SEQUENCE [LARGE SCALE GENOMIC DNA]</scope>
    <source>
        <strain evidence="1 2">ZW T0_25</strain>
    </source>
</reference>
<accession>A0ABU3SAJ4</accession>
<evidence type="ECO:0008006" key="3">
    <source>
        <dbReference type="Google" id="ProtNLM"/>
    </source>
</evidence>
<dbReference type="EMBL" id="JAWDID010000024">
    <property type="protein sequence ID" value="MDU0341427.1"/>
    <property type="molecule type" value="Genomic_DNA"/>
</dbReference>
<proteinExistence type="predicted"/>